<sequence length="239" mass="27974">MLGCSLTNLAAQIRWLPKREKILEDSPEQIPSGLDSDAFGHPVLIVTRGMDEKGRVSVLLMTSFNNRNILAKFPSPYHRRNREPYWPIDPTPRHPDTGNLLKLKDKRPMDKEYSYVNSQTSYPVCYEILESYKSEDPEDVWVVEEESYEKLTKGRDYDKFHSGSWRKEENKPVLPLPEPVKEREQEGKQASKATSNDETPDLAEEMREKNLREFFEDIKDFLSWSDYRRIFGMVDDPDP</sequence>
<protein>
    <submittedName>
        <fullName evidence="2">Uncharacterized protein</fullName>
    </submittedName>
</protein>
<gene>
    <name evidence="2" type="ORF">QR685DRAFT_452025</name>
</gene>
<evidence type="ECO:0000256" key="1">
    <source>
        <dbReference type="SAM" id="MobiDB-lite"/>
    </source>
</evidence>
<dbReference type="PANTHER" id="PTHR37048">
    <property type="entry name" value="QUESTIONABLE PROTEIN"/>
    <property type="match status" value="1"/>
</dbReference>
<accession>A0ABR3D1E4</accession>
<comment type="caution">
    <text evidence="2">The sequence shown here is derived from an EMBL/GenBank/DDBJ whole genome shotgun (WGS) entry which is preliminary data.</text>
</comment>
<evidence type="ECO:0000313" key="3">
    <source>
        <dbReference type="Proteomes" id="UP001451303"/>
    </source>
</evidence>
<feature type="region of interest" description="Disordered" evidence="1">
    <location>
        <begin position="161"/>
        <end position="207"/>
    </location>
</feature>
<dbReference type="PANTHER" id="PTHR37048:SF2">
    <property type="entry name" value="QUESTIONABLE PROTEIN"/>
    <property type="match status" value="1"/>
</dbReference>
<dbReference type="EMBL" id="JAVLET010000014">
    <property type="protein sequence ID" value="KAL0466108.1"/>
    <property type="molecule type" value="Genomic_DNA"/>
</dbReference>
<organism evidence="2 3">
    <name type="scientific">Neurospora intermedia</name>
    <dbReference type="NCBI Taxonomy" id="5142"/>
    <lineage>
        <taxon>Eukaryota</taxon>
        <taxon>Fungi</taxon>
        <taxon>Dikarya</taxon>
        <taxon>Ascomycota</taxon>
        <taxon>Pezizomycotina</taxon>
        <taxon>Sordariomycetes</taxon>
        <taxon>Sordariomycetidae</taxon>
        <taxon>Sordariales</taxon>
        <taxon>Sordariaceae</taxon>
        <taxon>Neurospora</taxon>
    </lineage>
</organism>
<keyword evidence="3" id="KW-1185">Reference proteome</keyword>
<evidence type="ECO:0000313" key="2">
    <source>
        <dbReference type="EMBL" id="KAL0466108.1"/>
    </source>
</evidence>
<proteinExistence type="predicted"/>
<name>A0ABR3D1E4_NEUIN</name>
<reference evidence="2 3" key="1">
    <citation type="submission" date="2023-09" db="EMBL/GenBank/DDBJ databases">
        <title>Multi-omics analysis of a traditional fermented food reveals byproduct-associated fungal strains for waste-to-food upcycling.</title>
        <authorList>
            <consortium name="Lawrence Berkeley National Laboratory"/>
            <person name="Rekdal V.M."/>
            <person name="Villalobos-Escobedo J.M."/>
            <person name="Rodriguez-Valeron N."/>
            <person name="Garcia M.O."/>
            <person name="Vasquez D.P."/>
            <person name="Damayanti I."/>
            <person name="Sorensen P.M."/>
            <person name="Baidoo E.E."/>
            <person name="De Carvalho A.C."/>
            <person name="Riley R."/>
            <person name="Lipzen A."/>
            <person name="He G."/>
            <person name="Yan M."/>
            <person name="Haridas S."/>
            <person name="Daum C."/>
            <person name="Yoshinaga Y."/>
            <person name="Ng V."/>
            <person name="Grigoriev I.V."/>
            <person name="Munk R."/>
            <person name="Nuraida L."/>
            <person name="Wijaya C.H."/>
            <person name="Morales P.-C."/>
            <person name="Keasling J.D."/>
        </authorList>
    </citation>
    <scope>NUCLEOTIDE SEQUENCE [LARGE SCALE GENOMIC DNA]</scope>
    <source>
        <strain evidence="2 3">FGSC 2613</strain>
    </source>
</reference>
<feature type="compositionally biased region" description="Basic and acidic residues" evidence="1">
    <location>
        <begin position="179"/>
        <end position="189"/>
    </location>
</feature>
<feature type="compositionally biased region" description="Basic and acidic residues" evidence="1">
    <location>
        <begin position="161"/>
        <end position="171"/>
    </location>
</feature>
<dbReference type="Proteomes" id="UP001451303">
    <property type="component" value="Unassembled WGS sequence"/>
</dbReference>